<keyword evidence="4" id="KW-0378">Hydrolase</keyword>
<comment type="catalytic activity">
    <reaction evidence="1">
        <text>3',5'-cyclic CMP + H2O = CMP + H(+)</text>
        <dbReference type="Rhea" id="RHEA:72675"/>
        <dbReference type="ChEBI" id="CHEBI:15377"/>
        <dbReference type="ChEBI" id="CHEBI:15378"/>
        <dbReference type="ChEBI" id="CHEBI:58003"/>
        <dbReference type="ChEBI" id="CHEBI:60377"/>
    </reaction>
    <physiologicalReaction direction="left-to-right" evidence="1">
        <dbReference type="Rhea" id="RHEA:72676"/>
    </physiologicalReaction>
</comment>
<evidence type="ECO:0000256" key="2">
    <source>
        <dbReference type="ARBA" id="ARBA00034301"/>
    </source>
</evidence>
<dbReference type="SUPFAM" id="SSF56281">
    <property type="entry name" value="Metallo-hydrolase/oxidoreductase"/>
    <property type="match status" value="1"/>
</dbReference>
<dbReference type="KEGG" id="asoc:CB4_03487"/>
<proteinExistence type="predicted"/>
<dbReference type="InterPro" id="IPR050662">
    <property type="entry name" value="Sec-metab_biosynth-thioest"/>
</dbReference>
<dbReference type="Gene3D" id="3.60.15.10">
    <property type="entry name" value="Ribonuclease Z/Hydroxyacylglutathione hydrolase-like"/>
    <property type="match status" value="1"/>
</dbReference>
<evidence type="ECO:0000313" key="5">
    <source>
        <dbReference type="Proteomes" id="UP000217696"/>
    </source>
</evidence>
<name>A0A0U4NKR7_9BACL</name>
<reference evidence="4 5" key="1">
    <citation type="submission" date="2015-12" db="EMBL/GenBank/DDBJ databases">
        <title>Genome sequence of Aneurinibacillus soli.</title>
        <authorList>
            <person name="Lee J.S."/>
            <person name="Lee K.C."/>
            <person name="Kim K.K."/>
            <person name="Lee B.W."/>
        </authorList>
    </citation>
    <scope>NUCLEOTIDE SEQUENCE [LARGE SCALE GENOMIC DNA]</scope>
    <source>
        <strain evidence="4 5">CB4</strain>
    </source>
</reference>
<keyword evidence="5" id="KW-1185">Reference proteome</keyword>
<dbReference type="RefSeq" id="WP_157738038.1">
    <property type="nucleotide sequence ID" value="NZ_AP017312.1"/>
</dbReference>
<protein>
    <submittedName>
        <fullName evidence="4">Hydroxyacylglutathione hydrolase</fullName>
        <ecNumber evidence="4">3.1.2.6</ecNumber>
    </submittedName>
</protein>
<comment type="function">
    <text evidence="2">Counteracts the endogenous Pycsar antiviral defense system. Phosphodiesterase that enables metal-dependent hydrolysis of host cyclic nucleotide Pycsar defense signals such as cCMP and cUMP.</text>
</comment>
<sequence>MGSIPSVLEHLTIPTPFNVGPVHIFWLKGEDGWTLVDTGPKTPDALICIERFMQTHKFGFGDIARIVLTHQHVDHSGLAAFVAEKSGASILAHEGAIPYIERDPEFMDWHHEFFRRLYRENGVPEEMLTTVERFQEMMDMYADPALIHGTLADGDGLPGHPDWRTVYTPGHTQNHIALYCEADGLMLSGDFLIKEISSNAFIEPALVREAERPKPLLVYRDTLYRIASMPIKRMLSAHGSEIDDPRGLIQFRLQRQEERATRIAMLLAEGPLTVFELSAHLFPKVYKKEMPLTFSEILGHLDLLERNERVQRVECDGIIRYKNQGK</sequence>
<dbReference type="AlphaFoldDB" id="A0A0U4NKR7"/>
<dbReference type="EMBL" id="AP017312">
    <property type="protein sequence ID" value="BAU29300.1"/>
    <property type="molecule type" value="Genomic_DNA"/>
</dbReference>
<organism evidence="4 5">
    <name type="scientific">Aneurinibacillus soli</name>
    <dbReference type="NCBI Taxonomy" id="1500254"/>
    <lineage>
        <taxon>Bacteria</taxon>
        <taxon>Bacillati</taxon>
        <taxon>Bacillota</taxon>
        <taxon>Bacilli</taxon>
        <taxon>Bacillales</taxon>
        <taxon>Paenibacillaceae</taxon>
        <taxon>Aneurinibacillus group</taxon>
        <taxon>Aneurinibacillus</taxon>
    </lineage>
</organism>
<dbReference type="EC" id="3.1.2.6" evidence="4"/>
<dbReference type="InterPro" id="IPR001279">
    <property type="entry name" value="Metallo-B-lactamas"/>
</dbReference>
<dbReference type="PANTHER" id="PTHR23131:SF4">
    <property type="entry name" value="METALLO-BETA-LACTAMASE SUPERFAMILY POTEIN"/>
    <property type="match status" value="1"/>
</dbReference>
<dbReference type="Pfam" id="PF00753">
    <property type="entry name" value="Lactamase_B"/>
    <property type="match status" value="1"/>
</dbReference>
<gene>
    <name evidence="4" type="primary">gloB_2</name>
    <name evidence="4" type="ORF">CB4_03487</name>
</gene>
<dbReference type="Proteomes" id="UP000217696">
    <property type="component" value="Chromosome"/>
</dbReference>
<comment type="catalytic activity">
    <reaction evidence="3">
        <text>3',5'-cyclic UMP + H2O = UMP + H(+)</text>
        <dbReference type="Rhea" id="RHEA:70575"/>
        <dbReference type="ChEBI" id="CHEBI:15377"/>
        <dbReference type="ChEBI" id="CHEBI:15378"/>
        <dbReference type="ChEBI" id="CHEBI:57865"/>
        <dbReference type="ChEBI" id="CHEBI:184387"/>
    </reaction>
    <physiologicalReaction direction="left-to-right" evidence="3">
        <dbReference type="Rhea" id="RHEA:70576"/>
    </physiologicalReaction>
</comment>
<dbReference type="InterPro" id="IPR036866">
    <property type="entry name" value="RibonucZ/Hydroxyglut_hydro"/>
</dbReference>
<accession>A0A0U4NKR7</accession>
<dbReference type="PANTHER" id="PTHR23131">
    <property type="entry name" value="ENDORIBONUCLEASE LACTB2"/>
    <property type="match status" value="1"/>
</dbReference>
<evidence type="ECO:0000313" key="4">
    <source>
        <dbReference type="EMBL" id="BAU29300.1"/>
    </source>
</evidence>
<evidence type="ECO:0000256" key="3">
    <source>
        <dbReference type="ARBA" id="ARBA00048505"/>
    </source>
</evidence>
<dbReference type="SMART" id="SM00849">
    <property type="entry name" value="Lactamase_B"/>
    <property type="match status" value="1"/>
</dbReference>
<dbReference type="GO" id="GO:0004416">
    <property type="term" value="F:hydroxyacylglutathione hydrolase activity"/>
    <property type="evidence" value="ECO:0007669"/>
    <property type="project" value="UniProtKB-EC"/>
</dbReference>
<evidence type="ECO:0000256" key="1">
    <source>
        <dbReference type="ARBA" id="ARBA00034221"/>
    </source>
</evidence>